<feature type="compositionally biased region" description="Pro residues" evidence="1">
    <location>
        <begin position="451"/>
        <end position="466"/>
    </location>
</feature>
<evidence type="ECO:0000259" key="3">
    <source>
        <dbReference type="SMART" id="SM00355"/>
    </source>
</evidence>
<feature type="region of interest" description="Disordered" evidence="1">
    <location>
        <begin position="405"/>
        <end position="499"/>
    </location>
</feature>
<evidence type="ECO:0000313" key="4">
    <source>
        <dbReference type="EMBL" id="PWW73098.1"/>
    </source>
</evidence>
<dbReference type="OrthoDB" id="654211at2759"/>
<protein>
    <recommendedName>
        <fullName evidence="3">C2H2-type domain-containing protein</fullName>
    </recommendedName>
</protein>
<dbReference type="Proteomes" id="UP000246991">
    <property type="component" value="Unassembled WGS sequence"/>
</dbReference>
<feature type="chain" id="PRO_5016333865" description="C2H2-type domain-containing protein" evidence="2">
    <location>
        <begin position="24"/>
        <end position="609"/>
    </location>
</feature>
<feature type="domain" description="C2H2-type" evidence="3">
    <location>
        <begin position="531"/>
        <end position="558"/>
    </location>
</feature>
<feature type="signal peptide" evidence="2">
    <location>
        <begin position="1"/>
        <end position="23"/>
    </location>
</feature>
<accession>A0A317SFY0</accession>
<dbReference type="SMART" id="SM00355">
    <property type="entry name" value="ZnF_C2H2"/>
    <property type="match status" value="2"/>
</dbReference>
<evidence type="ECO:0000256" key="1">
    <source>
        <dbReference type="SAM" id="MobiDB-lite"/>
    </source>
</evidence>
<feature type="compositionally biased region" description="Polar residues" evidence="1">
    <location>
        <begin position="412"/>
        <end position="428"/>
    </location>
</feature>
<keyword evidence="5" id="KW-1185">Reference proteome</keyword>
<dbReference type="EMBL" id="PYWC01000087">
    <property type="protein sequence ID" value="PWW73098.1"/>
    <property type="molecule type" value="Genomic_DNA"/>
</dbReference>
<evidence type="ECO:0000256" key="2">
    <source>
        <dbReference type="SAM" id="SignalP"/>
    </source>
</evidence>
<sequence>MLLPIVISMCTAPLLVLPATIHGLEIVPSMEKIHGKNEDDTGADHLTLRVLDSLLGELERTRESWHGLGPENARISGYSRHHNADTIQLPPSLILCNFNHPYTPTPQVPHYTAFISPAVIFSRAVAILANTASLICSTEEMSGIQGWVGSGVFAVLRNLELLLSWFRGQMRGTLRLGSAMTSHSVYEVIFVSGICYPQLANPPICKLHHPSDNAFRNPKRPFHLYRPSRNRKQILGRPKQMFTSPNFTFQRGNRDWKQSSHLQDTPHPSRHCKSIPLTPMPSHTAMGSMQSPPSFTDIDDIFDSLINKDCLLSEVPDILNSQKTTFRDNLLQQQQQQLHLQELSPPSTPKQNDAQPHPYFALEFSESHFLSTKTTDLPPWADPTDLFNFDLVPVNDLLATPAELPPQVPGVSMQSTPVGSTMGSSPQSLAHYILPPTPLSLPSSTTTSPAPAAPLPPAPLPPPPPTGHSTLTPTPAATAPTTAPIPSPRPRPKPHPKKAFACTSIHCHPTTTTENPETTHHHHHKDPKRRFCCRSEDCTSCTSYTTRKDRNRHEMSKHSDQHLVCDICGHKTAREDNMRVHVRAAHEEGWEMAMKRIMGVRMKMVLGLP</sequence>
<evidence type="ECO:0000313" key="5">
    <source>
        <dbReference type="Proteomes" id="UP000246991"/>
    </source>
</evidence>
<feature type="compositionally biased region" description="Low complexity" evidence="1">
    <location>
        <begin position="467"/>
        <end position="482"/>
    </location>
</feature>
<gene>
    <name evidence="4" type="ORF">C7212DRAFT_366000</name>
</gene>
<name>A0A317SFY0_9PEZI</name>
<feature type="region of interest" description="Disordered" evidence="1">
    <location>
        <begin position="254"/>
        <end position="292"/>
    </location>
</feature>
<feature type="region of interest" description="Disordered" evidence="1">
    <location>
        <begin position="336"/>
        <end position="356"/>
    </location>
</feature>
<comment type="caution">
    <text evidence="4">The sequence shown here is derived from an EMBL/GenBank/DDBJ whole genome shotgun (WGS) entry which is preliminary data.</text>
</comment>
<proteinExistence type="predicted"/>
<dbReference type="AlphaFoldDB" id="A0A317SFY0"/>
<dbReference type="InterPro" id="IPR013087">
    <property type="entry name" value="Znf_C2H2_type"/>
</dbReference>
<feature type="compositionally biased region" description="Low complexity" evidence="1">
    <location>
        <begin position="440"/>
        <end position="450"/>
    </location>
</feature>
<reference evidence="4 5" key="1">
    <citation type="submission" date="2018-03" db="EMBL/GenBank/DDBJ databases">
        <title>Genomes of Pezizomycetes fungi and the evolution of truffles.</title>
        <authorList>
            <person name="Murat C."/>
            <person name="Payen T."/>
            <person name="Noel B."/>
            <person name="Kuo A."/>
            <person name="Martin F.M."/>
        </authorList>
    </citation>
    <scope>NUCLEOTIDE SEQUENCE [LARGE SCALE GENOMIC DNA]</scope>
    <source>
        <strain evidence="4">091103-1</strain>
    </source>
</reference>
<keyword evidence="2" id="KW-0732">Signal</keyword>
<organism evidence="4 5">
    <name type="scientific">Tuber magnatum</name>
    <name type="common">white Piedmont truffle</name>
    <dbReference type="NCBI Taxonomy" id="42249"/>
    <lineage>
        <taxon>Eukaryota</taxon>
        <taxon>Fungi</taxon>
        <taxon>Dikarya</taxon>
        <taxon>Ascomycota</taxon>
        <taxon>Pezizomycotina</taxon>
        <taxon>Pezizomycetes</taxon>
        <taxon>Pezizales</taxon>
        <taxon>Tuberaceae</taxon>
        <taxon>Tuber</taxon>
    </lineage>
</organism>
<feature type="domain" description="C2H2-type" evidence="3">
    <location>
        <begin position="563"/>
        <end position="586"/>
    </location>
</feature>